<dbReference type="Gene3D" id="3.30.710.10">
    <property type="entry name" value="Potassium Channel Kv1.1, Chain A"/>
    <property type="match status" value="1"/>
</dbReference>
<name>A0A914QYE5_9BILA</name>
<dbReference type="Pfam" id="PF03931">
    <property type="entry name" value="Skp1_POZ"/>
    <property type="match status" value="1"/>
</dbReference>
<dbReference type="SUPFAM" id="SSF54695">
    <property type="entry name" value="POZ domain"/>
    <property type="match status" value="1"/>
</dbReference>
<reference evidence="6" key="1">
    <citation type="submission" date="2022-11" db="UniProtKB">
        <authorList>
            <consortium name="WormBaseParasite"/>
        </authorList>
    </citation>
    <scope>IDENTIFICATION</scope>
</reference>
<dbReference type="PANTHER" id="PTHR11165">
    <property type="entry name" value="SKP1"/>
    <property type="match status" value="1"/>
</dbReference>
<dbReference type="InterPro" id="IPR011333">
    <property type="entry name" value="SKP1/BTB/POZ_sf"/>
</dbReference>
<dbReference type="SUPFAM" id="SSF81382">
    <property type="entry name" value="Skp1 dimerisation domain-like"/>
    <property type="match status" value="1"/>
</dbReference>
<protein>
    <submittedName>
        <fullName evidence="6">SKP1-like protein</fullName>
    </submittedName>
</protein>
<dbReference type="Pfam" id="PF01466">
    <property type="entry name" value="Skp1"/>
    <property type="match status" value="1"/>
</dbReference>
<dbReference type="InterPro" id="IPR016897">
    <property type="entry name" value="SKP1"/>
</dbReference>
<comment type="similarity">
    <text evidence="1">Belongs to the SKP1 family.</text>
</comment>
<dbReference type="SMART" id="SM00512">
    <property type="entry name" value="Skp1"/>
    <property type="match status" value="1"/>
</dbReference>
<organism evidence="5 6">
    <name type="scientific">Panagrolaimus davidi</name>
    <dbReference type="NCBI Taxonomy" id="227884"/>
    <lineage>
        <taxon>Eukaryota</taxon>
        <taxon>Metazoa</taxon>
        <taxon>Ecdysozoa</taxon>
        <taxon>Nematoda</taxon>
        <taxon>Chromadorea</taxon>
        <taxon>Rhabditida</taxon>
        <taxon>Tylenchina</taxon>
        <taxon>Panagrolaimomorpha</taxon>
        <taxon>Panagrolaimoidea</taxon>
        <taxon>Panagrolaimidae</taxon>
        <taxon>Panagrolaimus</taxon>
    </lineage>
</organism>
<evidence type="ECO:0000313" key="5">
    <source>
        <dbReference type="Proteomes" id="UP000887578"/>
    </source>
</evidence>
<evidence type="ECO:0000256" key="1">
    <source>
        <dbReference type="ARBA" id="ARBA00009993"/>
    </source>
</evidence>
<proteinExistence type="inferred from homology"/>
<dbReference type="InterPro" id="IPR016073">
    <property type="entry name" value="Skp1_comp_POZ"/>
</dbReference>
<dbReference type="InterPro" id="IPR036296">
    <property type="entry name" value="SKP1-like_dim_sf"/>
</dbReference>
<evidence type="ECO:0000259" key="3">
    <source>
        <dbReference type="Pfam" id="PF01466"/>
    </source>
</evidence>
<dbReference type="GO" id="GO:0006511">
    <property type="term" value="P:ubiquitin-dependent protein catabolic process"/>
    <property type="evidence" value="ECO:0007669"/>
    <property type="project" value="InterPro"/>
</dbReference>
<dbReference type="Proteomes" id="UP000887578">
    <property type="component" value="Unplaced"/>
</dbReference>
<feature type="domain" description="SKP1 component POZ" evidence="4">
    <location>
        <begin position="11"/>
        <end position="67"/>
    </location>
</feature>
<accession>A0A914QYE5</accession>
<sequence>MASENAEIKYKLISSDNKEFLVSEAVIKQNDVWLSFYENGGSPGPEIPIKDIDGKTLKKVVEFCEKFVKDSQYNSNETRECAALRNDIRIINFFKDIKSGFLLELVKAANYLDNKRLVDACLFNIHRNLDGLDIEGIRKSLHLENDFTEAEEKQFKQENSDFFLPHYLQMHMADFGHHHMNFLDHDDDPLDLNDGLNLPVNGYD</sequence>
<keyword evidence="5" id="KW-1185">Reference proteome</keyword>
<keyword evidence="2" id="KW-0833">Ubl conjugation pathway</keyword>
<feature type="domain" description="SKP1 component dimerisation" evidence="3">
    <location>
        <begin position="115"/>
        <end position="160"/>
    </location>
</feature>
<dbReference type="InterPro" id="IPR016072">
    <property type="entry name" value="Skp1_comp_dimer"/>
</dbReference>
<dbReference type="WBParaSite" id="PDA_v2.g4090.t1">
    <property type="protein sequence ID" value="PDA_v2.g4090.t1"/>
    <property type="gene ID" value="PDA_v2.g4090"/>
</dbReference>
<evidence type="ECO:0000259" key="4">
    <source>
        <dbReference type="Pfam" id="PF03931"/>
    </source>
</evidence>
<dbReference type="InterPro" id="IPR001232">
    <property type="entry name" value="SKP1-like"/>
</dbReference>
<dbReference type="AlphaFoldDB" id="A0A914QYE5"/>
<evidence type="ECO:0000313" key="6">
    <source>
        <dbReference type="WBParaSite" id="PDA_v2.g4090.t1"/>
    </source>
</evidence>
<evidence type="ECO:0000256" key="2">
    <source>
        <dbReference type="ARBA" id="ARBA00022786"/>
    </source>
</evidence>